<dbReference type="AlphaFoldDB" id="A0A5C5ZKE3"/>
<accession>A0A5C5ZKE3</accession>
<proteinExistence type="predicted"/>
<keyword evidence="2" id="KW-1133">Transmembrane helix</keyword>
<protein>
    <recommendedName>
        <fullName evidence="5">DUF4350 domain-containing protein</fullName>
    </recommendedName>
</protein>
<keyword evidence="4" id="KW-1185">Reference proteome</keyword>
<organism evidence="3 4">
    <name type="scientific">Neorhodopirellula pilleata</name>
    <dbReference type="NCBI Taxonomy" id="2714738"/>
    <lineage>
        <taxon>Bacteria</taxon>
        <taxon>Pseudomonadati</taxon>
        <taxon>Planctomycetota</taxon>
        <taxon>Planctomycetia</taxon>
        <taxon>Pirellulales</taxon>
        <taxon>Pirellulaceae</taxon>
        <taxon>Neorhodopirellula</taxon>
    </lineage>
</organism>
<feature type="compositionally biased region" description="Polar residues" evidence="1">
    <location>
        <begin position="737"/>
        <end position="747"/>
    </location>
</feature>
<keyword evidence="2" id="KW-0812">Transmembrane</keyword>
<dbReference type="EMBL" id="SJPM01000025">
    <property type="protein sequence ID" value="TWT87852.1"/>
    <property type="molecule type" value="Genomic_DNA"/>
</dbReference>
<dbReference type="Proteomes" id="UP000316213">
    <property type="component" value="Unassembled WGS sequence"/>
</dbReference>
<evidence type="ECO:0000256" key="2">
    <source>
        <dbReference type="SAM" id="Phobius"/>
    </source>
</evidence>
<feature type="region of interest" description="Disordered" evidence="1">
    <location>
        <begin position="737"/>
        <end position="762"/>
    </location>
</feature>
<gene>
    <name evidence="3" type="ORF">Pla100_58910</name>
</gene>
<feature type="transmembrane region" description="Helical" evidence="2">
    <location>
        <begin position="393"/>
        <end position="416"/>
    </location>
</feature>
<evidence type="ECO:0000313" key="3">
    <source>
        <dbReference type="EMBL" id="TWT87852.1"/>
    </source>
</evidence>
<comment type="caution">
    <text evidence="3">The sequence shown here is derived from an EMBL/GenBank/DDBJ whole genome shotgun (WGS) entry which is preliminary data.</text>
</comment>
<evidence type="ECO:0000313" key="4">
    <source>
        <dbReference type="Proteomes" id="UP000316213"/>
    </source>
</evidence>
<dbReference type="RefSeq" id="WP_146582364.1">
    <property type="nucleotide sequence ID" value="NZ_SJPM01000025.1"/>
</dbReference>
<evidence type="ECO:0000256" key="1">
    <source>
        <dbReference type="SAM" id="MobiDB-lite"/>
    </source>
</evidence>
<evidence type="ECO:0008006" key="5">
    <source>
        <dbReference type="Google" id="ProtNLM"/>
    </source>
</evidence>
<feature type="transmembrane region" description="Helical" evidence="2">
    <location>
        <begin position="425"/>
        <end position="446"/>
    </location>
</feature>
<keyword evidence="2" id="KW-0472">Membrane</keyword>
<dbReference type="OrthoDB" id="267661at2"/>
<reference evidence="3 4" key="1">
    <citation type="submission" date="2019-02" db="EMBL/GenBank/DDBJ databases">
        <title>Deep-cultivation of Planctomycetes and their phenomic and genomic characterization uncovers novel biology.</title>
        <authorList>
            <person name="Wiegand S."/>
            <person name="Jogler M."/>
            <person name="Boedeker C."/>
            <person name="Pinto D."/>
            <person name="Vollmers J."/>
            <person name="Rivas-Marin E."/>
            <person name="Kohn T."/>
            <person name="Peeters S.H."/>
            <person name="Heuer A."/>
            <person name="Rast P."/>
            <person name="Oberbeckmann S."/>
            <person name="Bunk B."/>
            <person name="Jeske O."/>
            <person name="Meyerdierks A."/>
            <person name="Storesund J.E."/>
            <person name="Kallscheuer N."/>
            <person name="Luecker S."/>
            <person name="Lage O.M."/>
            <person name="Pohl T."/>
            <person name="Merkel B.J."/>
            <person name="Hornburger P."/>
            <person name="Mueller R.-W."/>
            <person name="Bruemmer F."/>
            <person name="Labrenz M."/>
            <person name="Spormann A.M."/>
            <person name="Op Den Camp H."/>
            <person name="Overmann J."/>
            <person name="Amann R."/>
            <person name="Jetten M.S.M."/>
            <person name="Mascher T."/>
            <person name="Medema M.H."/>
            <person name="Devos D.P."/>
            <person name="Kaster A.-K."/>
            <person name="Ovreas L."/>
            <person name="Rohde M."/>
            <person name="Galperin M.Y."/>
            <person name="Jogler C."/>
        </authorList>
    </citation>
    <scope>NUCLEOTIDE SEQUENCE [LARGE SCALE GENOMIC DNA]</scope>
    <source>
        <strain evidence="3 4">Pla100</strain>
    </source>
</reference>
<name>A0A5C5ZKE3_9BACT</name>
<sequence>MRVQANFFAVAFAVFLSVILGLSAGATDWLGIQGHYRAGHWTAVRLDGMLDGTGSEPSELPAGPVMLETTDGDGVVVQYEQSFLAAPDSSGARFGYCVPGTEAASLVVRSDESSASEQAENAVLLKTRFPEVGVPADGPSMIPLQMPWVLVFGDPMGIETIGANELLDRDASVAVTRLTSAKPLPDHVLGFSGVDMILVTSSGHDVLEQLSPAQSLAIAGWVKAGGRLMVTLGATAKQTLAAAPWLAELLPDSVVEASVIQLDPSGMETFTNSQTRLSVFDGLRLPKITSLTGGRSSQIGETLIAGRTARRISLPLAARYVSGFGKITVVAADLDQAPFVDWPERFDLVTKLAGKDLSDERGDVSSSIRLSGYSDLAGQVRRSLDRFDIKRGLNFSVIALVIAALVALVAPLDYFFVKRWLGNPLLGWLTFPIVAVLMSIGLVMAARPQLEASTETSDTGSMLRSNSMEFLDIDTSTHTGRLLRWSFLYSHTAEQLDVRSRVGESLGEITKSVEYQTMRPFGAPGQSMGGIQIDAWSESVVVPLSEIQSSSKENADSNSASSLTGIESRVQSLSIDPRGSKSLALSMQFATSVEAETVKRRGGSELLQGKLTNPLDVDLLDAMLIYQNWVYLLPTRFPAGATVEDVDRLRQKNFRWQLSRQRALESSSEGESWDVTRIDQPERLAEMLMFHDAVGGTRYTGLHHEVLGTLDLSELLTDDRCLLVGRCPEPWTTLQVAPSGASDSTGGSVPAQFKSSEPAGDTSSWVRVLMPVEELRR</sequence>